<dbReference type="Pfam" id="PF12776">
    <property type="entry name" value="Myb_DNA-bind_3"/>
    <property type="match status" value="1"/>
</dbReference>
<reference evidence="2" key="2">
    <citation type="journal article" date="2015" name="Data Brief">
        <title>Shoot transcriptome of the giant reed, Arundo donax.</title>
        <authorList>
            <person name="Barrero R.A."/>
            <person name="Guerrero F.D."/>
            <person name="Moolhuijzen P."/>
            <person name="Goolsby J.A."/>
            <person name="Tidwell J."/>
            <person name="Bellgard S.E."/>
            <person name="Bellgard M.I."/>
        </authorList>
    </citation>
    <scope>NUCLEOTIDE SEQUENCE</scope>
    <source>
        <tissue evidence="2">Shoot tissue taken approximately 20 cm above the soil surface</tissue>
    </source>
</reference>
<reference evidence="2" key="1">
    <citation type="submission" date="2014-09" db="EMBL/GenBank/DDBJ databases">
        <authorList>
            <person name="Magalhaes I.L.F."/>
            <person name="Oliveira U."/>
            <person name="Santos F.R."/>
            <person name="Vidigal T.H.D.A."/>
            <person name="Brescovit A.D."/>
            <person name="Santos A.J."/>
        </authorList>
    </citation>
    <scope>NUCLEOTIDE SEQUENCE</scope>
    <source>
        <tissue evidence="2">Shoot tissue taken approximately 20 cm above the soil surface</tissue>
    </source>
</reference>
<organism evidence="2">
    <name type="scientific">Arundo donax</name>
    <name type="common">Giant reed</name>
    <name type="synonym">Donax arundinaceus</name>
    <dbReference type="NCBI Taxonomy" id="35708"/>
    <lineage>
        <taxon>Eukaryota</taxon>
        <taxon>Viridiplantae</taxon>
        <taxon>Streptophyta</taxon>
        <taxon>Embryophyta</taxon>
        <taxon>Tracheophyta</taxon>
        <taxon>Spermatophyta</taxon>
        <taxon>Magnoliopsida</taxon>
        <taxon>Liliopsida</taxon>
        <taxon>Poales</taxon>
        <taxon>Poaceae</taxon>
        <taxon>PACMAD clade</taxon>
        <taxon>Arundinoideae</taxon>
        <taxon>Arundineae</taxon>
        <taxon>Arundo</taxon>
    </lineage>
</organism>
<dbReference type="AlphaFoldDB" id="A0A0A9TM27"/>
<proteinExistence type="predicted"/>
<evidence type="ECO:0000256" key="1">
    <source>
        <dbReference type="SAM" id="MobiDB-lite"/>
    </source>
</evidence>
<accession>A0A0A9TM27</accession>
<name>A0A0A9TM27_ARUDO</name>
<feature type="region of interest" description="Disordered" evidence="1">
    <location>
        <begin position="95"/>
        <end position="150"/>
    </location>
</feature>
<dbReference type="EMBL" id="GBRH01282824">
    <property type="protein sequence ID" value="JAD15071.1"/>
    <property type="molecule type" value="Transcribed_RNA"/>
</dbReference>
<protein>
    <submittedName>
        <fullName evidence="2">Uncharacterized protein</fullName>
    </submittedName>
</protein>
<dbReference type="PANTHER" id="PTHR47069">
    <property type="match status" value="1"/>
</dbReference>
<dbReference type="InterPro" id="IPR024752">
    <property type="entry name" value="Myb/SANT-like_dom"/>
</dbReference>
<evidence type="ECO:0000313" key="2">
    <source>
        <dbReference type="EMBL" id="JAD15071.1"/>
    </source>
</evidence>
<dbReference type="PANTHER" id="PTHR47069:SF11">
    <property type="entry name" value="OS04G0275550 PROTEIN"/>
    <property type="match status" value="1"/>
</dbReference>
<sequence>MTARGYKNIAEKFYQSTGLRHSKTQLKNRWDQLKGLYSFWLWLNKQTGLGQANGTVVADDDFWRRHTKGHSEWKKLRHGPPEFLEQLQEMFEHTAVDGSSSCVPGQHIDDHDKGDQGGVGDRNGGSPKITNGLKRRTSTGTCATNPRKKSKSPMVRIMKGIWDTMQANSSIAQKVIQGQLMAESIKKAMKLVVECGAPEGSVEHFVASQLFVKPEMREIFFTITTPEGRLNWLKRWCQLKKMY</sequence>